<dbReference type="Gene3D" id="3.30.70.270">
    <property type="match status" value="1"/>
</dbReference>
<dbReference type="InterPro" id="IPR043128">
    <property type="entry name" value="Rev_trsase/Diguanyl_cyclase"/>
</dbReference>
<comment type="caution">
    <text evidence="2">The sequence shown here is derived from an EMBL/GenBank/DDBJ whole genome shotgun (WGS) entry which is preliminary data.</text>
</comment>
<evidence type="ECO:0000256" key="1">
    <source>
        <dbReference type="SAM" id="Phobius"/>
    </source>
</evidence>
<keyword evidence="1" id="KW-1133">Transmembrane helix</keyword>
<dbReference type="InterPro" id="IPR029787">
    <property type="entry name" value="Nucleotide_cyclase"/>
</dbReference>
<name>A0A7W6WJK2_9PROT</name>
<sequence>MLTAVSLLALVDLLGEAVAARAGAFGGGGVLAALPDPVGRWLSPPPYALLSPVGLAGFGGLALVAALSGIGASRLGARRGAGLLALLGLIAPLAIWNPLAIAVMGGQALVLAAGRGGAGADDPARTRAAAQAARVLGLTAAVLLTWTTPPALVVTLVAVALAPTALEALSAPVAGTATEDASSRSGAAVPAAPAPAAPPALAAVAVAPEPTPDAGAGPFGHDPVAALEHLAPASALVEAARAALARGEVPIVAVVRLDGLAGIAEHLGVRGGEALFAESTERLAAALPDDGMLSWMGDETFAALLPAAGCPDLGVLGETLAAPFTEDLIVDHRPISMEDAVHVDAMALDQAALADLASLAKAGAPGSTVSE</sequence>
<dbReference type="AlphaFoldDB" id="A0A7W6WJK2"/>
<accession>A0A7W6WJK2</accession>
<proteinExistence type="predicted"/>
<protein>
    <submittedName>
        <fullName evidence="2">GGDEF domain-containing protein</fullName>
    </submittedName>
</protein>
<keyword evidence="1" id="KW-0472">Membrane</keyword>
<keyword evidence="1" id="KW-0812">Transmembrane</keyword>
<dbReference type="RefSeq" id="WP_184432443.1">
    <property type="nucleotide sequence ID" value="NZ_JACIGI010000006.1"/>
</dbReference>
<feature type="transmembrane region" description="Helical" evidence="1">
    <location>
        <begin position="83"/>
        <end position="105"/>
    </location>
</feature>
<evidence type="ECO:0000313" key="3">
    <source>
        <dbReference type="Proteomes" id="UP000555728"/>
    </source>
</evidence>
<gene>
    <name evidence="2" type="ORF">GGD88_001063</name>
</gene>
<dbReference type="SUPFAM" id="SSF55073">
    <property type="entry name" value="Nucleotide cyclase"/>
    <property type="match status" value="1"/>
</dbReference>
<dbReference type="Proteomes" id="UP000555728">
    <property type="component" value="Unassembled WGS sequence"/>
</dbReference>
<dbReference type="EMBL" id="JACIGI010000006">
    <property type="protein sequence ID" value="MBB4285346.1"/>
    <property type="molecule type" value="Genomic_DNA"/>
</dbReference>
<evidence type="ECO:0000313" key="2">
    <source>
        <dbReference type="EMBL" id="MBB4285346.1"/>
    </source>
</evidence>
<reference evidence="2 3" key="1">
    <citation type="submission" date="2020-08" db="EMBL/GenBank/DDBJ databases">
        <title>Genome sequencing of Purple Non-Sulfur Bacteria from various extreme environments.</title>
        <authorList>
            <person name="Mayer M."/>
        </authorList>
    </citation>
    <scope>NUCLEOTIDE SEQUENCE [LARGE SCALE GENOMIC DNA]</scope>
    <source>
        <strain evidence="2 3">JA135</strain>
    </source>
</reference>
<keyword evidence="3" id="KW-1185">Reference proteome</keyword>
<feature type="transmembrane region" description="Helical" evidence="1">
    <location>
        <begin position="48"/>
        <end position="71"/>
    </location>
</feature>
<organism evidence="2 3">
    <name type="scientific">Roseospira goensis</name>
    <dbReference type="NCBI Taxonomy" id="391922"/>
    <lineage>
        <taxon>Bacteria</taxon>
        <taxon>Pseudomonadati</taxon>
        <taxon>Pseudomonadota</taxon>
        <taxon>Alphaproteobacteria</taxon>
        <taxon>Rhodospirillales</taxon>
        <taxon>Rhodospirillaceae</taxon>
        <taxon>Roseospira</taxon>
    </lineage>
</organism>